<dbReference type="STRING" id="243090.RB1302"/>
<reference evidence="1 2" key="1">
    <citation type="journal article" date="2003" name="Proc. Natl. Acad. Sci. U.S.A.">
        <title>Complete genome sequence of the marine planctomycete Pirellula sp. strain 1.</title>
        <authorList>
            <person name="Gloeckner F.O."/>
            <person name="Kube M."/>
            <person name="Bauer M."/>
            <person name="Teeling H."/>
            <person name="Lombardot T."/>
            <person name="Ludwig W."/>
            <person name="Gade D."/>
            <person name="Beck A."/>
            <person name="Borzym K."/>
            <person name="Heitmann K."/>
            <person name="Rabus R."/>
            <person name="Schlesner H."/>
            <person name="Amann R."/>
            <person name="Reinhardt R."/>
        </authorList>
    </citation>
    <scope>NUCLEOTIDE SEQUENCE [LARGE SCALE GENOMIC DNA]</scope>
    <source>
        <strain evidence="2">DSM 10527 / NCIMB 13988 / SH1</strain>
    </source>
</reference>
<dbReference type="AlphaFoldDB" id="Q7UXI7"/>
<gene>
    <name evidence="1" type="ordered locus">RB1302</name>
</gene>
<dbReference type="EMBL" id="BX294135">
    <property type="protein sequence ID" value="CAD72019.1"/>
    <property type="molecule type" value="Genomic_DNA"/>
</dbReference>
<sequence length="198" mass="21397">MRVILKNFIRVAKSGVLIMGNLPSRPGDSVRFPTERRRALISRSMRSARILVAAAILTSIGCREDISSRYQPRAQATQFSYITGCIDRTRGDRTEAGYYATMVLREDSTPWLIIAKALDSPNVGFVTESSSDDAAVMVDGTKYVEIPGKTIVVVQQTGTVNHTILDTNANDTLVSLSGGFNDIDASGLEAILPLSEGG</sequence>
<keyword evidence="2" id="KW-1185">Reference proteome</keyword>
<dbReference type="Proteomes" id="UP000001025">
    <property type="component" value="Chromosome"/>
</dbReference>
<protein>
    <submittedName>
        <fullName evidence="1">Uncharacterized protein</fullName>
    </submittedName>
</protein>
<evidence type="ECO:0000313" key="2">
    <source>
        <dbReference type="Proteomes" id="UP000001025"/>
    </source>
</evidence>
<dbReference type="EnsemblBacteria" id="CAD72019">
    <property type="protein sequence ID" value="CAD72019"/>
    <property type="gene ID" value="RB1302"/>
</dbReference>
<organism evidence="1 2">
    <name type="scientific">Rhodopirellula baltica (strain DSM 10527 / NCIMB 13988 / SH1)</name>
    <dbReference type="NCBI Taxonomy" id="243090"/>
    <lineage>
        <taxon>Bacteria</taxon>
        <taxon>Pseudomonadati</taxon>
        <taxon>Planctomycetota</taxon>
        <taxon>Planctomycetia</taxon>
        <taxon>Pirellulales</taxon>
        <taxon>Pirellulaceae</taxon>
        <taxon>Rhodopirellula</taxon>
    </lineage>
</organism>
<accession>Q7UXI7</accession>
<dbReference type="PATRIC" id="fig|243090.15.peg.596"/>
<dbReference type="InParanoid" id="Q7UXI7"/>
<proteinExistence type="predicted"/>
<evidence type="ECO:0000313" key="1">
    <source>
        <dbReference type="EMBL" id="CAD72019.1"/>
    </source>
</evidence>
<dbReference type="HOGENOM" id="CLU_1377191_0_0_0"/>
<name>Q7UXI7_RHOBA</name>
<dbReference type="KEGG" id="rba:RB1302"/>